<organism evidence="2 3">
    <name type="scientific">Paenibacillus thiaminolyticus</name>
    <name type="common">Bacillus thiaminolyticus</name>
    <dbReference type="NCBI Taxonomy" id="49283"/>
    <lineage>
        <taxon>Bacteria</taxon>
        <taxon>Bacillati</taxon>
        <taxon>Bacillota</taxon>
        <taxon>Bacilli</taxon>
        <taxon>Bacillales</taxon>
        <taxon>Paenibacillaceae</taxon>
        <taxon>Paenibacillus</taxon>
    </lineage>
</organism>
<evidence type="ECO:0000256" key="1">
    <source>
        <dbReference type="SAM" id="MobiDB-lite"/>
    </source>
</evidence>
<comment type="caution">
    <text evidence="2">The sequence shown here is derived from an EMBL/GenBank/DDBJ whole genome shotgun (WGS) entry which is preliminary data.</text>
</comment>
<proteinExistence type="predicted"/>
<dbReference type="EMBL" id="QYZD01000024">
    <property type="protein sequence ID" value="RJG21465.1"/>
    <property type="molecule type" value="Genomic_DNA"/>
</dbReference>
<dbReference type="Proteomes" id="UP000266177">
    <property type="component" value="Unassembled WGS sequence"/>
</dbReference>
<evidence type="ECO:0000313" key="2">
    <source>
        <dbReference type="EMBL" id="RJG21465.1"/>
    </source>
</evidence>
<name>A0A3A3GYY2_PANTH</name>
<gene>
    <name evidence="2" type="ORF">DQX05_21600</name>
</gene>
<protein>
    <submittedName>
        <fullName evidence="2">Uncharacterized protein</fullName>
    </submittedName>
</protein>
<dbReference type="AlphaFoldDB" id="A0A3A3GYY2"/>
<feature type="region of interest" description="Disordered" evidence="1">
    <location>
        <begin position="40"/>
        <end position="61"/>
    </location>
</feature>
<evidence type="ECO:0000313" key="3">
    <source>
        <dbReference type="Proteomes" id="UP000266177"/>
    </source>
</evidence>
<accession>A0A3A3GYY2</accession>
<sequence length="61" mass="6781">MIHRERLRFIQGPLSAAARDFAPNAPQTGQEGMNRCLTFGRSGNREPGRAVRLQARSFQPG</sequence>
<reference evidence="2 3" key="1">
    <citation type="submission" date="2018-09" db="EMBL/GenBank/DDBJ databases">
        <title>Paenibacillus SK2017-BO5.</title>
        <authorList>
            <person name="Piskunova J.V."/>
            <person name="Dubiley S.A."/>
            <person name="Severinov K.V."/>
        </authorList>
    </citation>
    <scope>NUCLEOTIDE SEQUENCE [LARGE SCALE GENOMIC DNA]</scope>
    <source>
        <strain evidence="2 3">BO5</strain>
    </source>
</reference>